<evidence type="ECO:0000313" key="1">
    <source>
        <dbReference type="EMBL" id="SHK01092.1"/>
    </source>
</evidence>
<reference evidence="2" key="1">
    <citation type="submission" date="2016-11" db="EMBL/GenBank/DDBJ databases">
        <authorList>
            <person name="Varghese N."/>
            <person name="Submissions S."/>
        </authorList>
    </citation>
    <scope>NUCLEOTIDE SEQUENCE [LARGE SCALE GENOMIC DNA]</scope>
    <source>
        <strain evidence="2">DSM 26134</strain>
    </source>
</reference>
<organism evidence="1 2">
    <name type="scientific">Reichenbachiella agariperforans</name>
    <dbReference type="NCBI Taxonomy" id="156994"/>
    <lineage>
        <taxon>Bacteria</taxon>
        <taxon>Pseudomonadati</taxon>
        <taxon>Bacteroidota</taxon>
        <taxon>Cytophagia</taxon>
        <taxon>Cytophagales</taxon>
        <taxon>Reichenbachiellaceae</taxon>
        <taxon>Reichenbachiella</taxon>
    </lineage>
</organism>
<sequence length="635" mass="72732">MTPAYAQIIKSSARDDVDSVKIKADRFLFMGDEVFYIRRDTIIPIWDTTDYYIRKKDLDRSKVFYDSIETKMSRSKMSSMVYDALFVNPKDGKSGQYDDGMSEFRFLAYEDKVISPLKFKHINIFGSSFNDTTRNKVDKYTNLINKTHIHTQKWVIRSMLTFKEGDYINAQALVDSERLLRSRRFIRASRIMLNPVYGEDSVEVHVVTRDVFPFALAIRPNNGNGALVGLSNVNIAGLGHKLEYNYISDGGSEIYYDINNLFATYIDIGFDWSYHFRKQGFGVTGYRGFLTQNIRYAGGMELSKFIYGDYRYDPIADFTETFHFSVNRAMLWLGHAIPVDFRLGGLGFSNSTNFVVSAGLDMQDFYDKPFVSTDSNYIFQDRYNYLMQVGLSSRNYYKDKYVINYGRTEDIPSGAAVSLVVGFQRREFVDRFFVGGNYSRGGYIHGFGYLNSKFSLGAFLDGNHIEDGAFNANFDYFTSLQRVGSFRLRQFVDIAYSQAINPSEDIYIRGQNELGIRNVSGFYLKGTSKLNVKYEALMFTPFNVLSFRMAALIYGEATMVGNSVNDFFDTDVYAGVGVGLTFSNDNLAISTITMRLGYYPNLPLNANSSWYELSTNNRLSFRDFDLEGPELIEFR</sequence>
<dbReference type="AlphaFoldDB" id="A0A1M6NZN2"/>
<name>A0A1M6NZN2_REIAG</name>
<dbReference type="Proteomes" id="UP000184474">
    <property type="component" value="Unassembled WGS sequence"/>
</dbReference>
<protein>
    <recommendedName>
        <fullName evidence="3">Outer membrane protein assembly factor BamA</fullName>
    </recommendedName>
</protein>
<evidence type="ECO:0008006" key="3">
    <source>
        <dbReference type="Google" id="ProtNLM"/>
    </source>
</evidence>
<dbReference type="EMBL" id="FRAA01000002">
    <property type="protein sequence ID" value="SHK01092.1"/>
    <property type="molecule type" value="Genomic_DNA"/>
</dbReference>
<gene>
    <name evidence="1" type="ORF">SAMN04488028_102481</name>
</gene>
<dbReference type="STRING" id="156994.SAMN04488028_102481"/>
<dbReference type="Gene3D" id="3.10.20.310">
    <property type="entry name" value="membrane protein fhac"/>
    <property type="match status" value="1"/>
</dbReference>
<keyword evidence="2" id="KW-1185">Reference proteome</keyword>
<accession>A0A1M6NZN2</accession>
<proteinExistence type="predicted"/>
<evidence type="ECO:0000313" key="2">
    <source>
        <dbReference type="Proteomes" id="UP000184474"/>
    </source>
</evidence>